<dbReference type="Proteomes" id="UP000289886">
    <property type="component" value="Unassembled WGS sequence"/>
</dbReference>
<proteinExistence type="predicted"/>
<feature type="transmembrane region" description="Helical" evidence="2">
    <location>
        <begin position="207"/>
        <end position="232"/>
    </location>
</feature>
<dbReference type="EMBL" id="SCEB01002624">
    <property type="protein sequence ID" value="RXM95143.1"/>
    <property type="molecule type" value="Genomic_DNA"/>
</dbReference>
<comment type="caution">
    <text evidence="3">The sequence shown here is derived from an EMBL/GenBank/DDBJ whole genome shotgun (WGS) entry which is preliminary data.</text>
</comment>
<feature type="region of interest" description="Disordered" evidence="1">
    <location>
        <begin position="279"/>
        <end position="329"/>
    </location>
</feature>
<feature type="region of interest" description="Disordered" evidence="1">
    <location>
        <begin position="92"/>
        <end position="126"/>
    </location>
</feature>
<sequence length="512" mass="55802">MDDVATSPGDLATAAPQTTPPLQGRVDEQGRFDAVFQDPSQGAGQYEELLKDIVAHLEGIIEITAGKLKEKEVDKRNFERVLASILEELEGWSSDVSSGSEESESSETTRLSPELISLENSETEAIDDIIKDDEDTEEARTEEEPVSINVQAGMRKTQMSLQEETAQKVLRAQPNMEEMDIEGIPVRMEEEEGNVKLTALEWLVENVFIVLGVVLLVFLLVLGVLSFSICTLTDKKDSASRLSEILVIKNEGDDRVDKKYVMGRIGKQRRASTALEQLEKQDRPLAHPRPIPGGQLPSDRASASSTIYSEPNSRASSRQVASDGEQQSTSRVWFTDTDLLSNVSPESWVAETDLPSNVSPESWVAETDLPSNVPPESEVTETNLPSNMPPESRATETNLPSNMPPESEATETDLPSNVSPESWAAETDLPSNVPTESGVIETDLPSDMPPESKATETDLPSNMPPESGVTETDLPSDMPPESGATETDLPSDMPPESEATETDLPSDMPPEN</sequence>
<evidence type="ECO:0000256" key="1">
    <source>
        <dbReference type="SAM" id="MobiDB-lite"/>
    </source>
</evidence>
<keyword evidence="2" id="KW-1133">Transmembrane helix</keyword>
<protein>
    <submittedName>
        <fullName evidence="3">Zonadhesin</fullName>
    </submittedName>
</protein>
<organism evidence="3 4">
    <name type="scientific">Acipenser ruthenus</name>
    <name type="common">Sterlet sturgeon</name>
    <dbReference type="NCBI Taxonomy" id="7906"/>
    <lineage>
        <taxon>Eukaryota</taxon>
        <taxon>Metazoa</taxon>
        <taxon>Chordata</taxon>
        <taxon>Craniata</taxon>
        <taxon>Vertebrata</taxon>
        <taxon>Euteleostomi</taxon>
        <taxon>Actinopterygii</taxon>
        <taxon>Chondrostei</taxon>
        <taxon>Acipenseriformes</taxon>
        <taxon>Acipenseridae</taxon>
        <taxon>Acipenser</taxon>
    </lineage>
</organism>
<keyword evidence="2" id="KW-0812">Transmembrane</keyword>
<feature type="compositionally biased region" description="Polar residues" evidence="1">
    <location>
        <begin position="301"/>
        <end position="329"/>
    </location>
</feature>
<feature type="region of interest" description="Disordered" evidence="1">
    <location>
        <begin position="1"/>
        <end position="29"/>
    </location>
</feature>
<evidence type="ECO:0000313" key="3">
    <source>
        <dbReference type="EMBL" id="RXM95143.1"/>
    </source>
</evidence>
<accession>A0A444V3Z8</accession>
<evidence type="ECO:0000256" key="2">
    <source>
        <dbReference type="SAM" id="Phobius"/>
    </source>
</evidence>
<keyword evidence="4" id="KW-1185">Reference proteome</keyword>
<dbReference type="AlphaFoldDB" id="A0A444V3Z8"/>
<keyword evidence="2" id="KW-0472">Membrane</keyword>
<evidence type="ECO:0000313" key="4">
    <source>
        <dbReference type="Proteomes" id="UP000289886"/>
    </source>
</evidence>
<feature type="region of interest" description="Disordered" evidence="1">
    <location>
        <begin position="351"/>
        <end position="512"/>
    </location>
</feature>
<reference evidence="3 4" key="1">
    <citation type="submission" date="2019-01" db="EMBL/GenBank/DDBJ databases">
        <title>Draft Genome and Complete Hox-Cluster Characterization of the Sterlet Sturgeon (Acipenser ruthenus).</title>
        <authorList>
            <person name="Wei Q."/>
        </authorList>
    </citation>
    <scope>NUCLEOTIDE SEQUENCE [LARGE SCALE GENOMIC DNA]</scope>
    <source>
        <strain evidence="3">WHYD16114868_AA</strain>
        <tissue evidence="3">Blood</tissue>
    </source>
</reference>
<name>A0A444V3Z8_ACIRT</name>
<gene>
    <name evidence="3" type="ORF">EOD39_17202</name>
</gene>